<accession>A0ABY9JUC7</accession>
<evidence type="ECO:0000313" key="6">
    <source>
        <dbReference type="Proteomes" id="UP001197974"/>
    </source>
</evidence>
<dbReference type="Pfam" id="PF13411">
    <property type="entry name" value="MerR_1"/>
    <property type="match status" value="1"/>
</dbReference>
<evidence type="ECO:0000256" key="3">
    <source>
        <dbReference type="ARBA" id="ARBA00023163"/>
    </source>
</evidence>
<keyword evidence="3" id="KW-0804">Transcription</keyword>
<evidence type="ECO:0000256" key="2">
    <source>
        <dbReference type="ARBA" id="ARBA00023125"/>
    </source>
</evidence>
<keyword evidence="2" id="KW-0238">DNA-binding</keyword>
<name>A0ABY9JUC7_9BACI</name>
<dbReference type="InterPro" id="IPR047057">
    <property type="entry name" value="MerR_fam"/>
</dbReference>
<dbReference type="InterPro" id="IPR000551">
    <property type="entry name" value="MerR-type_HTH_dom"/>
</dbReference>
<gene>
    <name evidence="5" type="ORF">LC087_01835</name>
</gene>
<dbReference type="EMBL" id="CP129013">
    <property type="protein sequence ID" value="WLR42985.1"/>
    <property type="molecule type" value="Genomic_DNA"/>
</dbReference>
<proteinExistence type="predicted"/>
<dbReference type="Proteomes" id="UP001197974">
    <property type="component" value="Chromosome"/>
</dbReference>
<dbReference type="PRINTS" id="PR00040">
    <property type="entry name" value="HTHMERR"/>
</dbReference>
<keyword evidence="1" id="KW-0805">Transcription regulation</keyword>
<evidence type="ECO:0000259" key="4">
    <source>
        <dbReference type="PROSITE" id="PS50937"/>
    </source>
</evidence>
<organism evidence="5 6">
    <name type="scientific">Bacillus carboniphilus</name>
    <dbReference type="NCBI Taxonomy" id="86663"/>
    <lineage>
        <taxon>Bacteria</taxon>
        <taxon>Bacillati</taxon>
        <taxon>Bacillota</taxon>
        <taxon>Bacilli</taxon>
        <taxon>Bacillales</taxon>
        <taxon>Bacillaceae</taxon>
        <taxon>Bacillus</taxon>
    </lineage>
</organism>
<dbReference type="RefSeq" id="WP_226538802.1">
    <property type="nucleotide sequence ID" value="NZ_CP129013.1"/>
</dbReference>
<dbReference type="PROSITE" id="PS50937">
    <property type="entry name" value="HTH_MERR_2"/>
    <property type="match status" value="1"/>
</dbReference>
<reference evidence="5 6" key="1">
    <citation type="submission" date="2023-06" db="EMBL/GenBank/DDBJ databases">
        <title>Five Gram-positive bacteria isolated from mangrove sediments in Shenzhen, Guangdong, China.</title>
        <authorList>
            <person name="Yu S."/>
            <person name="Zheng W."/>
            <person name="Huang Y."/>
        </authorList>
    </citation>
    <scope>NUCLEOTIDE SEQUENCE [LARGE SCALE GENOMIC DNA]</scope>
    <source>
        <strain evidence="5 6">SaN35-3</strain>
    </source>
</reference>
<feature type="domain" description="HTH merR-type" evidence="4">
    <location>
        <begin position="1"/>
        <end position="68"/>
    </location>
</feature>
<keyword evidence="6" id="KW-1185">Reference proteome</keyword>
<dbReference type="Gene3D" id="1.10.1660.10">
    <property type="match status" value="1"/>
</dbReference>
<dbReference type="SMART" id="SM00422">
    <property type="entry name" value="HTH_MERR"/>
    <property type="match status" value="1"/>
</dbReference>
<protein>
    <submittedName>
        <fullName evidence="5">MerR family transcriptional regulator</fullName>
    </submittedName>
</protein>
<dbReference type="SUPFAM" id="SSF46955">
    <property type="entry name" value="Putative DNA-binding domain"/>
    <property type="match status" value="1"/>
</dbReference>
<evidence type="ECO:0000256" key="1">
    <source>
        <dbReference type="ARBA" id="ARBA00023015"/>
    </source>
</evidence>
<dbReference type="PANTHER" id="PTHR30204:SF94">
    <property type="entry name" value="HEAVY METAL-DEPENDENT TRANSCRIPTIONAL REGULATOR HI_0293-RELATED"/>
    <property type="match status" value="1"/>
</dbReference>
<sequence>MRIGELSKETGASIRSLRYYEQKQLIQAQRSPNGYRIFDVDTVQRVKLIQLYLGLGLNTDQIIQLLSCKDDDIITAIDDPSNELIHAFQQKLNQVNNEITTLLGIKERLEGVVGTLKRKGVEKRC</sequence>
<dbReference type="PANTHER" id="PTHR30204">
    <property type="entry name" value="REDOX-CYCLING DRUG-SENSING TRANSCRIPTIONAL ACTIVATOR SOXR"/>
    <property type="match status" value="1"/>
</dbReference>
<evidence type="ECO:0000313" key="5">
    <source>
        <dbReference type="EMBL" id="WLR42985.1"/>
    </source>
</evidence>
<dbReference type="InterPro" id="IPR009061">
    <property type="entry name" value="DNA-bd_dom_put_sf"/>
</dbReference>